<accession>A0A1E3XBD6</accession>
<name>A0A1E3XBD6_9BACT</name>
<proteinExistence type="predicted"/>
<evidence type="ECO:0000313" key="2">
    <source>
        <dbReference type="Proteomes" id="UP000094056"/>
    </source>
</evidence>
<dbReference type="AlphaFoldDB" id="A0A1E3XBD6"/>
<dbReference type="EMBL" id="MAYW01000042">
    <property type="protein sequence ID" value="ODS32951.1"/>
    <property type="molecule type" value="Genomic_DNA"/>
</dbReference>
<reference evidence="1 2" key="1">
    <citation type="submission" date="2016-07" db="EMBL/GenBank/DDBJ databases">
        <title>Draft genome of Scalindua rubra, obtained from a brine-seawater interface in the Red Sea, sheds light on salt adaptation in anammox bacteria.</title>
        <authorList>
            <person name="Speth D.R."/>
            <person name="Lagkouvardos I."/>
            <person name="Wang Y."/>
            <person name="Qian P.-Y."/>
            <person name="Dutilh B.E."/>
            <person name="Jetten M.S."/>
        </authorList>
    </citation>
    <scope>NUCLEOTIDE SEQUENCE [LARGE SCALE GENOMIC DNA]</scope>
    <source>
        <strain evidence="1">BSI-1</strain>
    </source>
</reference>
<gene>
    <name evidence="1" type="ORF">SCARUB_01890</name>
</gene>
<organism evidence="1 2">
    <name type="scientific">Candidatus Scalindua rubra</name>
    <dbReference type="NCBI Taxonomy" id="1872076"/>
    <lineage>
        <taxon>Bacteria</taxon>
        <taxon>Pseudomonadati</taxon>
        <taxon>Planctomycetota</taxon>
        <taxon>Candidatus Brocadiia</taxon>
        <taxon>Candidatus Brocadiales</taxon>
        <taxon>Candidatus Scalinduaceae</taxon>
        <taxon>Candidatus Scalindua</taxon>
    </lineage>
</organism>
<protein>
    <submittedName>
        <fullName evidence="1">Uncharacterized protein</fullName>
    </submittedName>
</protein>
<sequence>MKCTGCFKELTEEDKAYATVVGSIEKDSLSNQGDYGFYMSDIESWLSVLCEDCGMATHKFIAEQLQAKNI</sequence>
<comment type="caution">
    <text evidence="1">The sequence shown here is derived from an EMBL/GenBank/DDBJ whole genome shotgun (WGS) entry which is preliminary data.</text>
</comment>
<evidence type="ECO:0000313" key="1">
    <source>
        <dbReference type="EMBL" id="ODS32951.1"/>
    </source>
</evidence>
<dbReference type="Proteomes" id="UP000094056">
    <property type="component" value="Unassembled WGS sequence"/>
</dbReference>